<evidence type="ECO:0000313" key="2">
    <source>
        <dbReference type="EMBL" id="EFP11548.1"/>
    </source>
</evidence>
<evidence type="ECO:0000313" key="3">
    <source>
        <dbReference type="Proteomes" id="UP000008281"/>
    </source>
</evidence>
<dbReference type="eggNOG" id="ENOG502RAZH">
    <property type="taxonomic scope" value="Eukaryota"/>
</dbReference>
<reference evidence="2" key="1">
    <citation type="submission" date="2007-07" db="EMBL/GenBank/DDBJ databases">
        <title>PCAP assembly of the Caenorhabditis remanei genome.</title>
        <authorList>
            <consortium name="The Caenorhabditis remanei Sequencing Consortium"/>
            <person name="Wilson R.K."/>
        </authorList>
    </citation>
    <scope>NUCLEOTIDE SEQUENCE [LARGE SCALE GENOMIC DNA]</scope>
    <source>
        <strain evidence="2">PB4641</strain>
    </source>
</reference>
<accession>E3MXC9</accession>
<proteinExistence type="predicted"/>
<gene>
    <name evidence="2" type="ORF">CRE_28887</name>
</gene>
<dbReference type="Pfam" id="PF07735">
    <property type="entry name" value="FBA_2"/>
    <property type="match status" value="1"/>
</dbReference>
<dbReference type="InterPro" id="IPR012885">
    <property type="entry name" value="F-box_Sdz-33"/>
</dbReference>
<dbReference type="OrthoDB" id="10618867at2759"/>
<dbReference type="HOGENOM" id="CLU_044397_2_0_1"/>
<feature type="domain" description="Sdz-33 F-box" evidence="1">
    <location>
        <begin position="143"/>
        <end position="194"/>
    </location>
</feature>
<dbReference type="InParanoid" id="E3MXC9"/>
<dbReference type="PANTHER" id="PTHR21503:SF8">
    <property type="entry name" value="F-BOX ASSOCIATED DOMAIN-CONTAINING PROTEIN-RELATED"/>
    <property type="match status" value="1"/>
</dbReference>
<dbReference type="AlphaFoldDB" id="E3MXC9"/>
<protein>
    <recommendedName>
        <fullName evidence="1">Sdz-33 F-box domain-containing protein</fullName>
    </recommendedName>
</protein>
<sequence>MLTFIDENSYIFVTNSKLKINFGPYNLKYDEEEEEITRQAMKSWLTSNSPTLQNIKRVFTKIQNLFICGKFGITYDMTNKNTTVKEVIEAPEFKNFKALHVFGVKCTTKEMDYLMENIQADQDLHIQEGEIPEDYNHPNLFKFTGIHYCDSRWIHLEHLLSIKDNYIITLGKNNLSPTDINKFLMHWVNSENDLFTMFHIDRAQGVPLKLNELFNDLVVLRVIRKGCWCWLIAVKSPEFRTKQLLHLNWNRETIYMNAISINGKLKTRDSEEYQFAPEFHILKMLERKKSLTHELNDTKEILEINMELQKKGVYYDRGLPTVT</sequence>
<keyword evidence="3" id="KW-1185">Reference proteome</keyword>
<evidence type="ECO:0000259" key="1">
    <source>
        <dbReference type="Pfam" id="PF07735"/>
    </source>
</evidence>
<organism evidence="3">
    <name type="scientific">Caenorhabditis remanei</name>
    <name type="common">Caenorhabditis vulgaris</name>
    <dbReference type="NCBI Taxonomy" id="31234"/>
    <lineage>
        <taxon>Eukaryota</taxon>
        <taxon>Metazoa</taxon>
        <taxon>Ecdysozoa</taxon>
        <taxon>Nematoda</taxon>
        <taxon>Chromadorea</taxon>
        <taxon>Rhabditida</taxon>
        <taxon>Rhabditina</taxon>
        <taxon>Rhabditomorpha</taxon>
        <taxon>Rhabditoidea</taxon>
        <taxon>Rhabditidae</taxon>
        <taxon>Peloderinae</taxon>
        <taxon>Caenorhabditis</taxon>
    </lineage>
</organism>
<dbReference type="OMA" id="HENACKF"/>
<name>E3MXC9_CAERE</name>
<dbReference type="Proteomes" id="UP000008281">
    <property type="component" value="Unassembled WGS sequence"/>
</dbReference>
<dbReference type="EMBL" id="DS268491">
    <property type="protein sequence ID" value="EFP11548.1"/>
    <property type="molecule type" value="Genomic_DNA"/>
</dbReference>
<dbReference type="PANTHER" id="PTHR21503">
    <property type="entry name" value="F-BOX-CONTAINING HYPOTHETICAL PROTEIN C.ELEGANS"/>
    <property type="match status" value="1"/>
</dbReference>